<feature type="compositionally biased region" description="Basic residues" evidence="1">
    <location>
        <begin position="158"/>
        <end position="168"/>
    </location>
</feature>
<name>A0A6A6NRW4_9PEZI</name>
<gene>
    <name evidence="2" type="ORF">BDY21DRAFT_106255</name>
</gene>
<accession>A0A6A6NRW4</accession>
<sequence length="229" mass="25482">MTTRINGSGGGSMATPLPNGAPAPRLNSQHPITRTLRLRQGLRRSEHGPVLPRFHLREDASACQAESFVTSRPWFMFMVETSEDGERYSRMPVKAHRLYKGSTLANVRELWKADWRDPHGEDILIGWKWWHESPSPEPEDLSGLDDLATFDLTPPRSTRSRRSARGHPLRPSASTFRLPTLEPGSSAGTLRTHCRQHQRRLSSSHHGGVDAHASSHLLNSSVAVLGSPP</sequence>
<evidence type="ECO:0000313" key="3">
    <source>
        <dbReference type="Proteomes" id="UP000799766"/>
    </source>
</evidence>
<dbReference type="OrthoDB" id="5137723at2759"/>
<evidence type="ECO:0000313" key="2">
    <source>
        <dbReference type="EMBL" id="KAF2454184.1"/>
    </source>
</evidence>
<organism evidence="2 3">
    <name type="scientific">Lineolata rhizophorae</name>
    <dbReference type="NCBI Taxonomy" id="578093"/>
    <lineage>
        <taxon>Eukaryota</taxon>
        <taxon>Fungi</taxon>
        <taxon>Dikarya</taxon>
        <taxon>Ascomycota</taxon>
        <taxon>Pezizomycotina</taxon>
        <taxon>Dothideomycetes</taxon>
        <taxon>Dothideomycetes incertae sedis</taxon>
        <taxon>Lineolatales</taxon>
        <taxon>Lineolataceae</taxon>
        <taxon>Lineolata</taxon>
    </lineage>
</organism>
<protein>
    <submittedName>
        <fullName evidence="2">Uncharacterized protein</fullName>
    </submittedName>
</protein>
<dbReference type="EMBL" id="MU001692">
    <property type="protein sequence ID" value="KAF2454184.1"/>
    <property type="molecule type" value="Genomic_DNA"/>
</dbReference>
<keyword evidence="3" id="KW-1185">Reference proteome</keyword>
<feature type="compositionally biased region" description="Basic residues" evidence="1">
    <location>
        <begin position="192"/>
        <end position="203"/>
    </location>
</feature>
<evidence type="ECO:0000256" key="1">
    <source>
        <dbReference type="SAM" id="MobiDB-lite"/>
    </source>
</evidence>
<dbReference type="AlphaFoldDB" id="A0A6A6NRW4"/>
<feature type="region of interest" description="Disordered" evidence="1">
    <location>
        <begin position="1"/>
        <end position="30"/>
    </location>
</feature>
<proteinExistence type="predicted"/>
<dbReference type="Proteomes" id="UP000799766">
    <property type="component" value="Unassembled WGS sequence"/>
</dbReference>
<feature type="region of interest" description="Disordered" evidence="1">
    <location>
        <begin position="138"/>
        <end position="215"/>
    </location>
</feature>
<reference evidence="2" key="1">
    <citation type="journal article" date="2020" name="Stud. Mycol.">
        <title>101 Dothideomycetes genomes: a test case for predicting lifestyles and emergence of pathogens.</title>
        <authorList>
            <person name="Haridas S."/>
            <person name="Albert R."/>
            <person name="Binder M."/>
            <person name="Bloem J."/>
            <person name="Labutti K."/>
            <person name="Salamov A."/>
            <person name="Andreopoulos B."/>
            <person name="Baker S."/>
            <person name="Barry K."/>
            <person name="Bills G."/>
            <person name="Bluhm B."/>
            <person name="Cannon C."/>
            <person name="Castanera R."/>
            <person name="Culley D."/>
            <person name="Daum C."/>
            <person name="Ezra D."/>
            <person name="Gonzalez J."/>
            <person name="Henrissat B."/>
            <person name="Kuo A."/>
            <person name="Liang C."/>
            <person name="Lipzen A."/>
            <person name="Lutzoni F."/>
            <person name="Magnuson J."/>
            <person name="Mondo S."/>
            <person name="Nolan M."/>
            <person name="Ohm R."/>
            <person name="Pangilinan J."/>
            <person name="Park H.-J."/>
            <person name="Ramirez L."/>
            <person name="Alfaro M."/>
            <person name="Sun H."/>
            <person name="Tritt A."/>
            <person name="Yoshinaga Y."/>
            <person name="Zwiers L.-H."/>
            <person name="Turgeon B."/>
            <person name="Goodwin S."/>
            <person name="Spatafora J."/>
            <person name="Crous P."/>
            <person name="Grigoriev I."/>
        </authorList>
    </citation>
    <scope>NUCLEOTIDE SEQUENCE</scope>
    <source>
        <strain evidence="2">ATCC 16933</strain>
    </source>
</reference>